<dbReference type="Proteomes" id="UP001500751">
    <property type="component" value="Unassembled WGS sequence"/>
</dbReference>
<keyword evidence="9" id="KW-1185">Reference proteome</keyword>
<dbReference type="PANTHER" id="PTHR12318:SF0">
    <property type="entry name" value="ACYL-COENZYME A DIPHOSPHATASE NUDT19"/>
    <property type="match status" value="1"/>
</dbReference>
<comment type="cofactor">
    <cofactor evidence="2">
        <name>Mg(2+)</name>
        <dbReference type="ChEBI" id="CHEBI:18420"/>
    </cofactor>
</comment>
<evidence type="ECO:0000256" key="6">
    <source>
        <dbReference type="ARBA" id="ARBA00023211"/>
    </source>
</evidence>
<evidence type="ECO:0000313" key="9">
    <source>
        <dbReference type="Proteomes" id="UP001500751"/>
    </source>
</evidence>
<dbReference type="InterPro" id="IPR039121">
    <property type="entry name" value="NUDT19"/>
</dbReference>
<organism evidence="8 9">
    <name type="scientific">Catenulispora yoronensis</name>
    <dbReference type="NCBI Taxonomy" id="450799"/>
    <lineage>
        <taxon>Bacteria</taxon>
        <taxon>Bacillati</taxon>
        <taxon>Actinomycetota</taxon>
        <taxon>Actinomycetes</taxon>
        <taxon>Catenulisporales</taxon>
        <taxon>Catenulisporaceae</taxon>
        <taxon>Catenulispora</taxon>
    </lineage>
</organism>
<evidence type="ECO:0000259" key="7">
    <source>
        <dbReference type="PROSITE" id="PS51462"/>
    </source>
</evidence>
<sequence>MSQQGGEYIAPAGTRLSAPVPEGWADQIAAYERGEFTPVPPKHAATVVLLRDRADRPPEVYLLKRAASMSFAGGFYAFPGGRVDPRDADAEIAWAGPSAAEWAARFGSDEAEARALLCAAVRETFEESGVLFAGPDEHSVVADTTGDAWEADRRALVSRETSLAEFLAARSLVLRTDLLGAWSRWITPEFEPRRYDTAFFVAALPAGQRTRDVSGESETTVWLTPRQAVDDHAAGTTLMLPPTSSTLRDLCGFGTAGQAVRAAAGRPLKPIMATVRQRADGAWHLEWEL</sequence>
<evidence type="ECO:0000256" key="5">
    <source>
        <dbReference type="ARBA" id="ARBA00022842"/>
    </source>
</evidence>
<keyword evidence="5" id="KW-0460">Magnesium</keyword>
<evidence type="ECO:0000256" key="4">
    <source>
        <dbReference type="ARBA" id="ARBA00022801"/>
    </source>
</evidence>
<reference evidence="8 9" key="1">
    <citation type="journal article" date="2019" name="Int. J. Syst. Evol. Microbiol.">
        <title>The Global Catalogue of Microorganisms (GCM) 10K type strain sequencing project: providing services to taxonomists for standard genome sequencing and annotation.</title>
        <authorList>
            <consortium name="The Broad Institute Genomics Platform"/>
            <consortium name="The Broad Institute Genome Sequencing Center for Infectious Disease"/>
            <person name="Wu L."/>
            <person name="Ma J."/>
        </authorList>
    </citation>
    <scope>NUCLEOTIDE SEQUENCE [LARGE SCALE GENOMIC DNA]</scope>
    <source>
        <strain evidence="8 9">JCM 16014</strain>
    </source>
</reference>
<evidence type="ECO:0000256" key="1">
    <source>
        <dbReference type="ARBA" id="ARBA00001936"/>
    </source>
</evidence>
<protein>
    <recommendedName>
        <fullName evidence="7">Nudix hydrolase domain-containing protein</fullName>
    </recommendedName>
</protein>
<comment type="caution">
    <text evidence="8">The sequence shown here is derived from an EMBL/GenBank/DDBJ whole genome shotgun (WGS) entry which is preliminary data.</text>
</comment>
<keyword evidence="3" id="KW-0479">Metal-binding</keyword>
<dbReference type="EMBL" id="BAAAQN010000013">
    <property type="protein sequence ID" value="GAA2027332.1"/>
    <property type="molecule type" value="Genomic_DNA"/>
</dbReference>
<gene>
    <name evidence="8" type="ORF">GCM10009839_27610</name>
</gene>
<proteinExistence type="predicted"/>
<keyword evidence="4" id="KW-0378">Hydrolase</keyword>
<evidence type="ECO:0000256" key="3">
    <source>
        <dbReference type="ARBA" id="ARBA00022723"/>
    </source>
</evidence>
<dbReference type="Gene3D" id="3.90.79.10">
    <property type="entry name" value="Nucleoside Triphosphate Pyrophosphohydrolase"/>
    <property type="match status" value="1"/>
</dbReference>
<dbReference type="InterPro" id="IPR015797">
    <property type="entry name" value="NUDIX_hydrolase-like_dom_sf"/>
</dbReference>
<name>A0ABN2U3Y5_9ACTN</name>
<dbReference type="InterPro" id="IPR000086">
    <property type="entry name" value="NUDIX_hydrolase_dom"/>
</dbReference>
<dbReference type="CDD" id="cd18870">
    <property type="entry name" value="NUDIX_AcylCoAdiphos_Nudt19"/>
    <property type="match status" value="1"/>
</dbReference>
<keyword evidence="6" id="KW-0464">Manganese</keyword>
<comment type="cofactor">
    <cofactor evidence="1">
        <name>Mn(2+)</name>
        <dbReference type="ChEBI" id="CHEBI:29035"/>
    </cofactor>
</comment>
<dbReference type="SUPFAM" id="SSF55811">
    <property type="entry name" value="Nudix"/>
    <property type="match status" value="1"/>
</dbReference>
<dbReference type="PANTHER" id="PTHR12318">
    <property type="entry name" value="TESTOSTERONE-REGULATED PROTEIN RP2"/>
    <property type="match status" value="1"/>
</dbReference>
<evidence type="ECO:0000313" key="8">
    <source>
        <dbReference type="EMBL" id="GAA2027332.1"/>
    </source>
</evidence>
<accession>A0ABN2U3Y5</accession>
<feature type="domain" description="Nudix hydrolase" evidence="7">
    <location>
        <begin position="41"/>
        <end position="245"/>
    </location>
</feature>
<dbReference type="PROSITE" id="PS51462">
    <property type="entry name" value="NUDIX"/>
    <property type="match status" value="1"/>
</dbReference>
<dbReference type="RefSeq" id="WP_344665964.1">
    <property type="nucleotide sequence ID" value="NZ_BAAAQN010000013.1"/>
</dbReference>
<evidence type="ECO:0000256" key="2">
    <source>
        <dbReference type="ARBA" id="ARBA00001946"/>
    </source>
</evidence>